<evidence type="ECO:0000313" key="2">
    <source>
        <dbReference type="Proteomes" id="UP000219688"/>
    </source>
</evidence>
<dbReference type="InterPro" id="IPR029045">
    <property type="entry name" value="ClpP/crotonase-like_dom_sf"/>
</dbReference>
<dbReference type="AlphaFoldDB" id="A0A285VD57"/>
<dbReference type="CDD" id="cd06558">
    <property type="entry name" value="crotonase-like"/>
    <property type="match status" value="1"/>
</dbReference>
<evidence type="ECO:0000313" key="1">
    <source>
        <dbReference type="EMBL" id="SOC51498.1"/>
    </source>
</evidence>
<dbReference type="PANTHER" id="PTHR43459:SF1">
    <property type="entry name" value="EG:BACN32G11.4 PROTEIN"/>
    <property type="match status" value="1"/>
</dbReference>
<organism evidence="1 2">
    <name type="scientific">Ornithinimicrobium cerasi</name>
    <dbReference type="NCBI Taxonomy" id="2248773"/>
    <lineage>
        <taxon>Bacteria</taxon>
        <taxon>Bacillati</taxon>
        <taxon>Actinomycetota</taxon>
        <taxon>Actinomycetes</taxon>
        <taxon>Micrococcales</taxon>
        <taxon>Ornithinimicrobiaceae</taxon>
        <taxon>Ornithinimicrobium</taxon>
    </lineage>
</organism>
<dbReference type="SUPFAM" id="SSF52096">
    <property type="entry name" value="ClpP/crotonase"/>
    <property type="match status" value="1"/>
</dbReference>
<proteinExistence type="predicted"/>
<dbReference type="Pfam" id="PF00378">
    <property type="entry name" value="ECH_1"/>
    <property type="match status" value="1"/>
</dbReference>
<accession>A0A285VD57</accession>
<reference evidence="2" key="1">
    <citation type="submission" date="2017-08" db="EMBL/GenBank/DDBJ databases">
        <authorList>
            <person name="Varghese N."/>
            <person name="Submissions S."/>
        </authorList>
    </citation>
    <scope>NUCLEOTIDE SEQUENCE [LARGE SCALE GENOMIC DNA]</scope>
    <source>
        <strain evidence="2">USBA17B2</strain>
    </source>
</reference>
<dbReference type="InterPro" id="IPR001753">
    <property type="entry name" value="Enoyl-CoA_hydra/iso"/>
</dbReference>
<gene>
    <name evidence="1" type="ORF">SAMN05421879_101214</name>
</gene>
<dbReference type="Proteomes" id="UP000219688">
    <property type="component" value="Unassembled WGS sequence"/>
</dbReference>
<dbReference type="Gene3D" id="3.90.226.10">
    <property type="entry name" value="2-enoyl-CoA Hydratase, Chain A, domain 1"/>
    <property type="match status" value="1"/>
</dbReference>
<keyword evidence="1" id="KW-0413">Isomerase</keyword>
<protein>
    <submittedName>
        <fullName evidence="1">2-(1,2-epoxy-1,2-dihydrophenyl)acetyl-CoA isomerase</fullName>
    </submittedName>
</protein>
<dbReference type="EMBL" id="OBQK01000001">
    <property type="protein sequence ID" value="SOC51498.1"/>
    <property type="molecule type" value="Genomic_DNA"/>
</dbReference>
<keyword evidence="2" id="KW-1185">Reference proteome</keyword>
<sequence length="229" mass="24328">MSGVRLTSTDLGLTVVLDRPGRRNALTLPMWVDLGRAARGGDQEPLYLVGAGGYFCSGADLGTLAWARESPVHADAFVDAVVRCLLSLHASGREVVAVVEGGAAGGGVEIMAACHRRVVVGDAELVFPFGHHGMTLDDLTRWRLHQLVGPETAERLVDGRHVLGVAEAERLGLVDERHTSWAAFVEAERAGDGSAPTPVERYLDPSDDLDAAVARAAAPMRRAFPPHPS</sequence>
<name>A0A285VD57_9MICO</name>
<dbReference type="PANTHER" id="PTHR43459">
    <property type="entry name" value="ENOYL-COA HYDRATASE"/>
    <property type="match status" value="1"/>
</dbReference>
<dbReference type="GO" id="GO:0016853">
    <property type="term" value="F:isomerase activity"/>
    <property type="evidence" value="ECO:0007669"/>
    <property type="project" value="UniProtKB-KW"/>
</dbReference>
<dbReference type="RefSeq" id="WP_170955331.1">
    <property type="nucleotide sequence ID" value="NZ_OBQK01000001.1"/>
</dbReference>